<evidence type="ECO:0000313" key="2">
    <source>
        <dbReference type="EMBL" id="MEA9357160.1"/>
    </source>
</evidence>
<reference evidence="2 3" key="1">
    <citation type="submission" date="2023-11" db="EMBL/GenBank/DDBJ databases">
        <title>A Novel Polar Bacteriovorax (B. antarcticus) Isolated from the Biocrust in Antarctica.</title>
        <authorList>
            <person name="Mun W."/>
            <person name="Choi S.Y."/>
            <person name="Mitchell R.J."/>
        </authorList>
    </citation>
    <scope>NUCLEOTIDE SEQUENCE [LARGE SCALE GENOMIC DNA]</scope>
    <source>
        <strain evidence="2 3">PP10</strain>
    </source>
</reference>
<organism evidence="2 3">
    <name type="scientific">Bacteriovorax antarcticus</name>
    <dbReference type="NCBI Taxonomy" id="3088717"/>
    <lineage>
        <taxon>Bacteria</taxon>
        <taxon>Pseudomonadati</taxon>
        <taxon>Bdellovibrionota</taxon>
        <taxon>Bacteriovoracia</taxon>
        <taxon>Bacteriovoracales</taxon>
        <taxon>Bacteriovoracaceae</taxon>
        <taxon>Bacteriovorax</taxon>
    </lineage>
</organism>
<comment type="caution">
    <text evidence="2">The sequence shown here is derived from an EMBL/GenBank/DDBJ whole genome shotgun (WGS) entry which is preliminary data.</text>
</comment>
<protein>
    <recommendedName>
        <fullName evidence="4">Long-chain fatty acid transport protein</fullName>
    </recommendedName>
</protein>
<keyword evidence="3" id="KW-1185">Reference proteome</keyword>
<evidence type="ECO:0008006" key="4">
    <source>
        <dbReference type="Google" id="ProtNLM"/>
    </source>
</evidence>
<name>A0ABU5VVS3_9BACT</name>
<feature type="chain" id="PRO_5047455939" description="Long-chain fatty acid transport protein" evidence="1">
    <location>
        <begin position="18"/>
        <end position="436"/>
    </location>
</feature>
<dbReference type="EMBL" id="JAYGJQ010000002">
    <property type="protein sequence ID" value="MEA9357160.1"/>
    <property type="molecule type" value="Genomic_DNA"/>
</dbReference>
<dbReference type="Proteomes" id="UP001302274">
    <property type="component" value="Unassembled WGS sequence"/>
</dbReference>
<keyword evidence="1" id="KW-0732">Signal</keyword>
<evidence type="ECO:0000313" key="3">
    <source>
        <dbReference type="Proteomes" id="UP001302274"/>
    </source>
</evidence>
<dbReference type="SUPFAM" id="SSF56935">
    <property type="entry name" value="Porins"/>
    <property type="match status" value="1"/>
</dbReference>
<sequence length="436" mass="47398">MRILAVLLVLVSMNAHASYPELFGSSFTTSGIGNQANLDANDPSNNYYAPSVLGFSENFNVVLQATSTAVHFKPINNITVTNSINSNNSPTTGSARTDYPKFYGTALHAAVPVGGKNHLGTLALSVFLPIGDIVRSNSGDAFKPEYVMYRSRHQRTSAFINFATKWNDTLAFSLGTILGFQATADVSTNMSLNGASYGSWASGQSKVSPSLGAIVSVTKRFDFMTAYFTYQQEMKSNLKAIVHGEITNPSLALFDSSMNSMIFYDPHTFRLGTQFSGGNFEYYAGLEYQMWTNYKAPTMEVVKNGGVIVPSANYEKLQTRDTINPRVGVKYNITNRWSTLLGAQYRMTPLKGDFSGSGNSIDADTVIGTGGIQYRMVIWSKDVHLGASLQYHHIMDKHVTKSANQENGTAGPKIGAPGYDIGGYILAGSMGVKFNF</sequence>
<dbReference type="Gene3D" id="2.40.160.60">
    <property type="entry name" value="Outer membrane protein transport protein (OMPP1/FadL/TodX)"/>
    <property type="match status" value="1"/>
</dbReference>
<evidence type="ECO:0000256" key="1">
    <source>
        <dbReference type="SAM" id="SignalP"/>
    </source>
</evidence>
<proteinExistence type="predicted"/>
<feature type="signal peptide" evidence="1">
    <location>
        <begin position="1"/>
        <end position="17"/>
    </location>
</feature>
<gene>
    <name evidence="2" type="ORF">SHI21_13125</name>
</gene>
<accession>A0ABU5VVS3</accession>
<dbReference type="RefSeq" id="WP_323577054.1">
    <property type="nucleotide sequence ID" value="NZ_JAYGJQ010000002.1"/>
</dbReference>